<dbReference type="EMBL" id="CAUYUJ010008424">
    <property type="protein sequence ID" value="CAK0823898.1"/>
    <property type="molecule type" value="Genomic_DNA"/>
</dbReference>
<evidence type="ECO:0000313" key="3">
    <source>
        <dbReference type="EMBL" id="CAK0823898.1"/>
    </source>
</evidence>
<gene>
    <name evidence="3" type="ORF">PCOR1329_LOCUS24464</name>
</gene>
<feature type="coiled-coil region" evidence="1">
    <location>
        <begin position="86"/>
        <end position="141"/>
    </location>
</feature>
<name>A0ABN9S0X1_9DINO</name>
<protein>
    <submittedName>
        <fullName evidence="3">Uncharacterized protein</fullName>
    </submittedName>
</protein>
<feature type="non-terminal residue" evidence="3">
    <location>
        <position position="1117"/>
    </location>
</feature>
<feature type="compositionally biased region" description="Gly residues" evidence="2">
    <location>
        <begin position="199"/>
        <end position="208"/>
    </location>
</feature>
<sequence>MFACGCDSNWASRLRCGDCGGRCSSKVEGAARKANKAKLDALSDLKAELKMLTGGEQAASCVDVVEAKCAEPPKPKSITVLRGQMKKKLEGQHQKAVCEVQELEDQRARLDKHTSDAKEYVAELEAKLESADAEIESRHAAGVLGDGLKGLAKVFEQFKATAVDDQAVHQGLSQLQEVVKKDQENVDTAAAPEAPAGVPAGGNGGDGAARGRSTPRSSVFDSHWVCTINANTEKGDRSFLEWLDGAQALHGEGPAQRPAADIAVVQETRIREGDREGVQRRHRKRGFDFDVAAGLSNGEGPQAVSGGVGVRQQFAVFTLATKCIQPRRVHNQMVHLGDRLAIDLASAHLRDGEGMGEVSGDILWDLAARLRVAPRAGSLAELDFAVIADELQPCVFSHGPVPGAPSARAVQFSLSPEAAMKQWLRHAAANLLPLFDLHGEGAKKFSGRAGGVRFAEAQLADATRRRRAQLSSRAAHARCDLGSLLQRADLLAARGGDSHSLHGLRSRLGAISIPDYDGNEAPLSRCEPAIAASSGDAGLRRPEPLPKAALVGADDDGGLAPPVNGDEAVEYCLKEWLPLLCDSRRRGGLEEAASWGAPAPLPNLEVGDFSFSLKRHAWEGAPTAYLGWPSAIVSRAKRGGGRGPIALTCLQLRLWSAMRGSIVRRWGAQHREAWYIGGELNTCERAGWAHQILTAPAYEKKHSAGTALDDLRKFYENFSNKELFFEAQATGFPARLLKARCVLHSGCRAITVDGACSAHLRATGTALAGSSCATVIAKLLLYMSFKKATALYPSARLGSVVGDFALQTVGATGRVKAVLGPAARTLLACFDEKRAPVHFGKLSYLTPDADAANKLEAEWPPTDGRADRGRLLGKDVRDGRWRSTAIAAQRVDGAPACSRRLQVPRSAGAKVATVQRGGPTAAATWSSATTGLAPSVLRGLRVAAVRGEGPFAAGASVGLRLRCFPKGIERGPAVVNAGQVLQHLGMALWIGCPAVHALSALLDKARERRVQLGWTIADSRTVTTDLGLGFDLASVPPTFSKELAEESAKRWSGRDATNKLYPRQSSRLFLDALRRPEKAKESGGWGRRRRAALHPVISGTAEFRRAEASLELLLHAE</sequence>
<keyword evidence="4" id="KW-1185">Reference proteome</keyword>
<evidence type="ECO:0000313" key="4">
    <source>
        <dbReference type="Proteomes" id="UP001189429"/>
    </source>
</evidence>
<dbReference type="Proteomes" id="UP001189429">
    <property type="component" value="Unassembled WGS sequence"/>
</dbReference>
<reference evidence="3" key="1">
    <citation type="submission" date="2023-10" db="EMBL/GenBank/DDBJ databases">
        <authorList>
            <person name="Chen Y."/>
            <person name="Shah S."/>
            <person name="Dougan E. K."/>
            <person name="Thang M."/>
            <person name="Chan C."/>
        </authorList>
    </citation>
    <scope>NUCLEOTIDE SEQUENCE [LARGE SCALE GENOMIC DNA]</scope>
</reference>
<accession>A0ABN9S0X1</accession>
<evidence type="ECO:0000256" key="1">
    <source>
        <dbReference type="SAM" id="Coils"/>
    </source>
</evidence>
<proteinExistence type="predicted"/>
<comment type="caution">
    <text evidence="3">The sequence shown here is derived from an EMBL/GenBank/DDBJ whole genome shotgun (WGS) entry which is preliminary data.</text>
</comment>
<feature type="region of interest" description="Disordered" evidence="2">
    <location>
        <begin position="184"/>
        <end position="217"/>
    </location>
</feature>
<keyword evidence="1" id="KW-0175">Coiled coil</keyword>
<evidence type="ECO:0000256" key="2">
    <source>
        <dbReference type="SAM" id="MobiDB-lite"/>
    </source>
</evidence>
<organism evidence="3 4">
    <name type="scientific">Prorocentrum cordatum</name>
    <dbReference type="NCBI Taxonomy" id="2364126"/>
    <lineage>
        <taxon>Eukaryota</taxon>
        <taxon>Sar</taxon>
        <taxon>Alveolata</taxon>
        <taxon>Dinophyceae</taxon>
        <taxon>Prorocentrales</taxon>
        <taxon>Prorocentraceae</taxon>
        <taxon>Prorocentrum</taxon>
    </lineage>
</organism>
<feature type="compositionally biased region" description="Low complexity" evidence="2">
    <location>
        <begin position="189"/>
        <end position="198"/>
    </location>
</feature>